<keyword evidence="2" id="KW-1185">Reference proteome</keyword>
<gene>
    <name evidence="1" type="ORF">AVEN_66791_1</name>
</gene>
<evidence type="ECO:0000313" key="1">
    <source>
        <dbReference type="EMBL" id="GBN54131.1"/>
    </source>
</evidence>
<dbReference type="Proteomes" id="UP000499080">
    <property type="component" value="Unassembled WGS sequence"/>
</dbReference>
<reference evidence="1 2" key="1">
    <citation type="journal article" date="2019" name="Sci. Rep.">
        <title>Orb-weaving spider Araneus ventricosus genome elucidates the spidroin gene catalogue.</title>
        <authorList>
            <person name="Kono N."/>
            <person name="Nakamura H."/>
            <person name="Ohtoshi R."/>
            <person name="Moran D.A.P."/>
            <person name="Shinohara A."/>
            <person name="Yoshida Y."/>
            <person name="Fujiwara M."/>
            <person name="Mori M."/>
            <person name="Tomita M."/>
            <person name="Arakawa K."/>
        </authorList>
    </citation>
    <scope>NUCLEOTIDE SEQUENCE [LARGE SCALE GENOMIC DNA]</scope>
</reference>
<accession>A0A4Y2PSF3</accession>
<dbReference type="AlphaFoldDB" id="A0A4Y2PSF3"/>
<evidence type="ECO:0000313" key="2">
    <source>
        <dbReference type="Proteomes" id="UP000499080"/>
    </source>
</evidence>
<name>A0A4Y2PSF3_ARAVE</name>
<sequence length="84" mass="9534">MAGLPQRIKRRGHSLEALGGHCPRVTLGSIRFQLAPRVYQPPKLTSVVELLPMAVLTPIGKRHLQSQRNLMLMLDRLLCIRRMP</sequence>
<dbReference type="EMBL" id="BGPR01012022">
    <property type="protein sequence ID" value="GBN54131.1"/>
    <property type="molecule type" value="Genomic_DNA"/>
</dbReference>
<proteinExistence type="predicted"/>
<organism evidence="1 2">
    <name type="scientific">Araneus ventricosus</name>
    <name type="common">Orbweaver spider</name>
    <name type="synonym">Epeira ventricosa</name>
    <dbReference type="NCBI Taxonomy" id="182803"/>
    <lineage>
        <taxon>Eukaryota</taxon>
        <taxon>Metazoa</taxon>
        <taxon>Ecdysozoa</taxon>
        <taxon>Arthropoda</taxon>
        <taxon>Chelicerata</taxon>
        <taxon>Arachnida</taxon>
        <taxon>Araneae</taxon>
        <taxon>Araneomorphae</taxon>
        <taxon>Entelegynae</taxon>
        <taxon>Araneoidea</taxon>
        <taxon>Araneidae</taxon>
        <taxon>Araneus</taxon>
    </lineage>
</organism>
<comment type="caution">
    <text evidence="1">The sequence shown here is derived from an EMBL/GenBank/DDBJ whole genome shotgun (WGS) entry which is preliminary data.</text>
</comment>
<protein>
    <submittedName>
        <fullName evidence="1">Uncharacterized protein</fullName>
    </submittedName>
</protein>